<comment type="caution">
    <text evidence="1">The sequence shown here is derived from an EMBL/GenBank/DDBJ whole genome shotgun (WGS) entry which is preliminary data.</text>
</comment>
<protein>
    <submittedName>
        <fullName evidence="1">Uncharacterized protein</fullName>
    </submittedName>
</protein>
<dbReference type="SUPFAM" id="SSF56784">
    <property type="entry name" value="HAD-like"/>
    <property type="match status" value="1"/>
</dbReference>
<dbReference type="Gene3D" id="3.40.50.1000">
    <property type="entry name" value="HAD superfamily/HAD-like"/>
    <property type="match status" value="2"/>
</dbReference>
<reference evidence="1 2" key="1">
    <citation type="journal article" date="2015" name="Genome Biol. Evol.">
        <title>Comparative Genomics of a Bacterivorous Green Alga Reveals Evolutionary Causalities and Consequences of Phago-Mixotrophic Mode of Nutrition.</title>
        <authorList>
            <person name="Burns J.A."/>
            <person name="Paasch A."/>
            <person name="Narechania A."/>
            <person name="Kim E."/>
        </authorList>
    </citation>
    <scope>NUCLEOTIDE SEQUENCE [LARGE SCALE GENOMIC DNA]</scope>
    <source>
        <strain evidence="1 2">PLY_AMNH</strain>
    </source>
</reference>
<dbReference type="Proteomes" id="UP001190700">
    <property type="component" value="Unassembled WGS sequence"/>
</dbReference>
<organism evidence="1 2">
    <name type="scientific">Cymbomonas tetramitiformis</name>
    <dbReference type="NCBI Taxonomy" id="36881"/>
    <lineage>
        <taxon>Eukaryota</taxon>
        <taxon>Viridiplantae</taxon>
        <taxon>Chlorophyta</taxon>
        <taxon>Pyramimonadophyceae</taxon>
        <taxon>Pyramimonadales</taxon>
        <taxon>Pyramimonadaceae</taxon>
        <taxon>Cymbomonas</taxon>
    </lineage>
</organism>
<dbReference type="EMBL" id="LGRX02009119">
    <property type="protein sequence ID" value="KAK3272160.1"/>
    <property type="molecule type" value="Genomic_DNA"/>
</dbReference>
<dbReference type="Pfam" id="PF13242">
    <property type="entry name" value="Hydrolase_like"/>
    <property type="match status" value="1"/>
</dbReference>
<sequence>MVCVNPDKVTVKSTGALKYVPGQLAGRYEELGGTVKYFGKPDPEGFCLCVDKLGLRPEDVAHVGDSLEHDVAGAVGAGLDVVFIASGIHRAQTGCLHSDSPEALQAQSEPLQAYLAKHTKLPTYIATAFCV</sequence>
<accession>A0AAE0G6F2</accession>
<gene>
    <name evidence="1" type="ORF">CYMTET_19528</name>
</gene>
<evidence type="ECO:0000313" key="1">
    <source>
        <dbReference type="EMBL" id="KAK3272160.1"/>
    </source>
</evidence>
<proteinExistence type="predicted"/>
<dbReference type="AlphaFoldDB" id="A0AAE0G6F2"/>
<evidence type="ECO:0000313" key="2">
    <source>
        <dbReference type="Proteomes" id="UP001190700"/>
    </source>
</evidence>
<keyword evidence="2" id="KW-1185">Reference proteome</keyword>
<name>A0AAE0G6F2_9CHLO</name>
<dbReference type="InterPro" id="IPR036412">
    <property type="entry name" value="HAD-like_sf"/>
</dbReference>
<dbReference type="InterPro" id="IPR023214">
    <property type="entry name" value="HAD_sf"/>
</dbReference>